<dbReference type="Pfam" id="PF13852">
    <property type="entry name" value="DUF4197"/>
    <property type="match status" value="1"/>
</dbReference>
<evidence type="ECO:0000256" key="1">
    <source>
        <dbReference type="SAM" id="SignalP"/>
    </source>
</evidence>
<evidence type="ECO:0000313" key="3">
    <source>
        <dbReference type="Proteomes" id="UP000662914"/>
    </source>
</evidence>
<dbReference type="InterPro" id="IPR025245">
    <property type="entry name" value="DUF4197"/>
</dbReference>
<accession>A0A809R3M7</accession>
<proteinExistence type="predicted"/>
<evidence type="ECO:0000313" key="2">
    <source>
        <dbReference type="EMBL" id="BBO22203.1"/>
    </source>
</evidence>
<dbReference type="Proteomes" id="UP000662914">
    <property type="component" value="Chromosome"/>
</dbReference>
<reference evidence="2" key="1">
    <citation type="journal article" name="DNA Res.">
        <title>The physiological potential of anammox bacteria as revealed by their core genome structure.</title>
        <authorList>
            <person name="Okubo T."/>
            <person name="Toyoda A."/>
            <person name="Fukuhara K."/>
            <person name="Uchiyama I."/>
            <person name="Harigaya Y."/>
            <person name="Kuroiwa M."/>
            <person name="Suzuki T."/>
            <person name="Murakami Y."/>
            <person name="Suwa Y."/>
            <person name="Takami H."/>
        </authorList>
    </citation>
    <scope>NUCLEOTIDE SEQUENCE</scope>
    <source>
        <strain evidence="2">317325-3</strain>
    </source>
</reference>
<dbReference type="EMBL" id="AP021857">
    <property type="protein sequence ID" value="BBO22203.1"/>
    <property type="molecule type" value="Genomic_DNA"/>
</dbReference>
<feature type="chain" id="PRO_5035235934" description="DUF4197 domain-containing protein" evidence="1">
    <location>
        <begin position="23"/>
        <end position="229"/>
    </location>
</feature>
<name>A0A809R3M7_9PROT</name>
<feature type="signal peptide" evidence="1">
    <location>
        <begin position="1"/>
        <end position="22"/>
    </location>
</feature>
<dbReference type="AlphaFoldDB" id="A0A809R3M7"/>
<sequence>MANPSRIFIALFLLVTLSPARAAGLDAISADESSGALRQALSQGAVAAVTSLGRTDGFLGNPKVKIPLPENLQKAEKMMRKLGMGKYADELIVTMNRAAEAAVPEAKELLLNAVKQMTLQDAKGILTGGDDSVTQYFQRTTSAPLTEKFLPIVRQATERVELAQKYNRYAKQGAKLGLIDKKDASLEAYVTEKALDGLFLMIAEEERAIRKNPLGQASSLLQKVFGALK</sequence>
<protein>
    <recommendedName>
        <fullName evidence="4">DUF4197 domain-containing protein</fullName>
    </recommendedName>
</protein>
<evidence type="ECO:0008006" key="4">
    <source>
        <dbReference type="Google" id="ProtNLM"/>
    </source>
</evidence>
<keyword evidence="1" id="KW-0732">Signal</keyword>
<gene>
    <name evidence="2" type="ORF">DSYM_29020</name>
</gene>
<organism evidence="2 3">
    <name type="scientific">Candidatus Desulfobacillus denitrificans</name>
    <dbReference type="NCBI Taxonomy" id="2608985"/>
    <lineage>
        <taxon>Bacteria</taxon>
        <taxon>Pseudomonadati</taxon>
        <taxon>Pseudomonadota</taxon>
        <taxon>Betaproteobacteria</taxon>
        <taxon>Candidatus Desulfobacillus</taxon>
    </lineage>
</organism>
<dbReference type="KEGG" id="ddz:DSYM_29020"/>